<sequence>MNSPADTPDRIAQEYGMLIKEYGRVQSRCSSMLAQQAADIASLQADNMRLRAQLIVRDSQLAYARQDMAELKAAIPGLPARQTLARRVEWLSERVQDLMRELLHHEWFARTSAGAASQPAGVPADLREKSVLCIGQDESGAGLAQQAIEDAGGRFLHHAGGHGGDDAALEASLVEADLVICQTGCVSHDAYWRVQDHCKRTGKQCVLVEQPQAMHFVRSLDVFNTSI</sequence>
<evidence type="ECO:0000313" key="3">
    <source>
        <dbReference type="Proteomes" id="UP000027604"/>
    </source>
</evidence>
<dbReference type="eggNOG" id="COG3206">
    <property type="taxonomic scope" value="Bacteria"/>
</dbReference>
<dbReference type="STRING" id="1349767.GJA_3044"/>
<gene>
    <name evidence="2" type="ORF">GJA_3044</name>
</gene>
<evidence type="ECO:0000256" key="1">
    <source>
        <dbReference type="ARBA" id="ARBA00007189"/>
    </source>
</evidence>
<dbReference type="AlphaFoldDB" id="W0V7T6"/>
<organism evidence="2 3">
    <name type="scientific">Janthinobacterium agaricidamnosum NBRC 102515 = DSM 9628</name>
    <dbReference type="NCBI Taxonomy" id="1349767"/>
    <lineage>
        <taxon>Bacteria</taxon>
        <taxon>Pseudomonadati</taxon>
        <taxon>Pseudomonadota</taxon>
        <taxon>Betaproteobacteria</taxon>
        <taxon>Burkholderiales</taxon>
        <taxon>Oxalobacteraceae</taxon>
        <taxon>Janthinobacterium</taxon>
    </lineage>
</organism>
<name>W0V7T6_9BURK</name>
<evidence type="ECO:0000313" key="2">
    <source>
        <dbReference type="EMBL" id="CDG83670.1"/>
    </source>
</evidence>
<dbReference type="HOGENOM" id="CLU_090623_0_0_4"/>
<reference evidence="2 3" key="1">
    <citation type="journal article" date="2015" name="Genome Announc.">
        <title>Genome Sequence of Mushroom Soft-Rot Pathogen Janthinobacterium agaricidamnosum.</title>
        <authorList>
            <person name="Graupner K."/>
            <person name="Lackner G."/>
            <person name="Hertweck C."/>
        </authorList>
    </citation>
    <scope>NUCLEOTIDE SEQUENCE [LARGE SCALE GENOMIC DNA]</scope>
    <source>
        <strain evidence="3">NBRC 102515 / DSM 9628</strain>
    </source>
</reference>
<dbReference type="InterPro" id="IPR016772">
    <property type="entry name" value="UCP020408"/>
</dbReference>
<proteinExistence type="inferred from homology"/>
<dbReference type="RefSeq" id="WP_038493251.1">
    <property type="nucleotide sequence ID" value="NZ_BCTH01000081.1"/>
</dbReference>
<comment type="similarity">
    <text evidence="1">Belongs to the UPF0751 family.</text>
</comment>
<protein>
    <recommendedName>
        <fullName evidence="4">DUF2325 domain-containing protein</fullName>
    </recommendedName>
</protein>
<dbReference type="PATRIC" id="fig|1349767.4.peg.4751"/>
<dbReference type="EMBL" id="HG322949">
    <property type="protein sequence ID" value="CDG83670.1"/>
    <property type="molecule type" value="Genomic_DNA"/>
</dbReference>
<dbReference type="Pfam" id="PF10087">
    <property type="entry name" value="DUF2325"/>
    <property type="match status" value="1"/>
</dbReference>
<dbReference type="Proteomes" id="UP000027604">
    <property type="component" value="Chromosome I"/>
</dbReference>
<evidence type="ECO:0008006" key="4">
    <source>
        <dbReference type="Google" id="ProtNLM"/>
    </source>
</evidence>
<accession>W0V7T6</accession>
<keyword evidence="3" id="KW-1185">Reference proteome</keyword>
<dbReference type="KEGG" id="jag:GJA_3044"/>
<dbReference type="OrthoDB" id="5296275at2"/>